<dbReference type="Proteomes" id="UP000247763">
    <property type="component" value="Chromosome"/>
</dbReference>
<evidence type="ECO:0000256" key="2">
    <source>
        <dbReference type="ARBA" id="ARBA00023125"/>
    </source>
</evidence>
<dbReference type="SUPFAM" id="SSF48498">
    <property type="entry name" value="Tetracyclin repressor-like, C-terminal domain"/>
    <property type="match status" value="1"/>
</dbReference>
<dbReference type="AlphaFoldDB" id="A0A2Z3I1S6"/>
<dbReference type="Pfam" id="PF00440">
    <property type="entry name" value="TetR_N"/>
    <property type="match status" value="1"/>
</dbReference>
<dbReference type="KEGG" id="phb:HYN04_08210"/>
<gene>
    <name evidence="6" type="ORF">HYN04_08210</name>
</gene>
<evidence type="ECO:0000256" key="3">
    <source>
        <dbReference type="ARBA" id="ARBA00023163"/>
    </source>
</evidence>
<dbReference type="InterPro" id="IPR001647">
    <property type="entry name" value="HTH_TetR"/>
</dbReference>
<sequence length="209" mass="22476">MARPPATDAQKTVARRQIQKAAASFYAEHGAAAVTARAIAQRAGVSVGKIYAHFGSLQALMQSLWMDPVETINAQLEAMAAEIADPVQRLKALLEAYVETALTRPQLFRGAFLFVRPDTLPKPDRAPLDSAPFATLLTSTIHDGQKLGVLREGDPRGLAQLAWAGVHGCLALPVNFDRLDLARSQDLAGLMIDILVRDLSVVHPPEPAA</sequence>
<evidence type="ECO:0000256" key="4">
    <source>
        <dbReference type="PROSITE-ProRule" id="PRU00335"/>
    </source>
</evidence>
<accession>A0A2Z3I1S6</accession>
<organism evidence="6 7">
    <name type="scientific">Phenylobacterium parvum</name>
    <dbReference type="NCBI Taxonomy" id="2201350"/>
    <lineage>
        <taxon>Bacteria</taxon>
        <taxon>Pseudomonadati</taxon>
        <taxon>Pseudomonadota</taxon>
        <taxon>Alphaproteobacteria</taxon>
        <taxon>Caulobacterales</taxon>
        <taxon>Caulobacteraceae</taxon>
        <taxon>Phenylobacterium</taxon>
    </lineage>
</organism>
<keyword evidence="3" id="KW-0804">Transcription</keyword>
<dbReference type="Gene3D" id="1.10.357.10">
    <property type="entry name" value="Tetracycline Repressor, domain 2"/>
    <property type="match status" value="1"/>
</dbReference>
<evidence type="ECO:0000313" key="6">
    <source>
        <dbReference type="EMBL" id="AWM77748.1"/>
    </source>
</evidence>
<evidence type="ECO:0000259" key="5">
    <source>
        <dbReference type="PROSITE" id="PS50977"/>
    </source>
</evidence>
<keyword evidence="2 4" id="KW-0238">DNA-binding</keyword>
<evidence type="ECO:0000256" key="1">
    <source>
        <dbReference type="ARBA" id="ARBA00023015"/>
    </source>
</evidence>
<dbReference type="GO" id="GO:0003700">
    <property type="term" value="F:DNA-binding transcription factor activity"/>
    <property type="evidence" value="ECO:0007669"/>
    <property type="project" value="TreeGrafter"/>
</dbReference>
<dbReference type="PROSITE" id="PS50977">
    <property type="entry name" value="HTH_TETR_2"/>
    <property type="match status" value="1"/>
</dbReference>
<proteinExistence type="predicted"/>
<dbReference type="GO" id="GO:0000976">
    <property type="term" value="F:transcription cis-regulatory region binding"/>
    <property type="evidence" value="ECO:0007669"/>
    <property type="project" value="TreeGrafter"/>
</dbReference>
<dbReference type="InterPro" id="IPR050109">
    <property type="entry name" value="HTH-type_TetR-like_transc_reg"/>
</dbReference>
<dbReference type="Pfam" id="PF13305">
    <property type="entry name" value="TetR_C_33"/>
    <property type="match status" value="1"/>
</dbReference>
<dbReference type="PANTHER" id="PTHR30055">
    <property type="entry name" value="HTH-TYPE TRANSCRIPTIONAL REGULATOR RUTR"/>
    <property type="match status" value="1"/>
</dbReference>
<dbReference type="InterPro" id="IPR009057">
    <property type="entry name" value="Homeodomain-like_sf"/>
</dbReference>
<dbReference type="EMBL" id="CP029479">
    <property type="protein sequence ID" value="AWM77748.1"/>
    <property type="molecule type" value="Genomic_DNA"/>
</dbReference>
<dbReference type="PANTHER" id="PTHR30055:SF234">
    <property type="entry name" value="HTH-TYPE TRANSCRIPTIONAL REGULATOR BETI"/>
    <property type="match status" value="1"/>
</dbReference>
<dbReference type="PRINTS" id="PR00455">
    <property type="entry name" value="HTHTETR"/>
</dbReference>
<feature type="DNA-binding region" description="H-T-H motif" evidence="4">
    <location>
        <begin position="35"/>
        <end position="54"/>
    </location>
</feature>
<keyword evidence="1" id="KW-0805">Transcription regulation</keyword>
<dbReference type="RefSeq" id="WP_110450315.1">
    <property type="nucleotide sequence ID" value="NZ_CP029479.1"/>
</dbReference>
<dbReference type="InterPro" id="IPR025996">
    <property type="entry name" value="MT1864/Rv1816-like_C"/>
</dbReference>
<protein>
    <recommendedName>
        <fullName evidence="5">HTH tetR-type domain-containing protein</fullName>
    </recommendedName>
</protein>
<keyword evidence="7" id="KW-1185">Reference proteome</keyword>
<dbReference type="SUPFAM" id="SSF46689">
    <property type="entry name" value="Homeodomain-like"/>
    <property type="match status" value="1"/>
</dbReference>
<dbReference type="OrthoDB" id="7056813at2"/>
<feature type="domain" description="HTH tetR-type" evidence="5">
    <location>
        <begin position="12"/>
        <end position="72"/>
    </location>
</feature>
<reference evidence="7" key="1">
    <citation type="submission" date="2018-05" db="EMBL/GenBank/DDBJ databases">
        <title>Genome sequencing of Phenylobacterium sp. HYN0004.</title>
        <authorList>
            <person name="Yi H."/>
            <person name="Baek C."/>
        </authorList>
    </citation>
    <scope>NUCLEOTIDE SEQUENCE [LARGE SCALE GENOMIC DNA]</scope>
    <source>
        <strain evidence="7">HYN0004</strain>
    </source>
</reference>
<dbReference type="InterPro" id="IPR036271">
    <property type="entry name" value="Tet_transcr_reg_TetR-rel_C_sf"/>
</dbReference>
<name>A0A2Z3I1S6_9CAUL</name>
<evidence type="ECO:0000313" key="7">
    <source>
        <dbReference type="Proteomes" id="UP000247763"/>
    </source>
</evidence>